<dbReference type="GO" id="GO:0008276">
    <property type="term" value="F:protein methyltransferase activity"/>
    <property type="evidence" value="ECO:0007669"/>
    <property type="project" value="InterPro"/>
</dbReference>
<dbReference type="InterPro" id="IPR014777">
    <property type="entry name" value="4pyrrole_Mease_sub1"/>
</dbReference>
<dbReference type="SUPFAM" id="SSF53790">
    <property type="entry name" value="Tetrapyrrole methylase"/>
    <property type="match status" value="1"/>
</dbReference>
<dbReference type="PANTHER" id="PTHR43182:SF1">
    <property type="entry name" value="COBALT-PRECORRIN-7 C(5)-METHYLTRANSFERASE"/>
    <property type="match status" value="1"/>
</dbReference>
<dbReference type="CDD" id="cd11644">
    <property type="entry name" value="Precorrin-6Y-MT"/>
    <property type="match status" value="1"/>
</dbReference>
<dbReference type="PIRSF" id="PIRSF036428">
    <property type="entry name" value="CobL"/>
    <property type="match status" value="1"/>
</dbReference>
<dbReference type="Gene3D" id="3.40.1010.10">
    <property type="entry name" value="Cobalt-precorrin-4 Transmethylase, Domain 1"/>
    <property type="match status" value="1"/>
</dbReference>
<dbReference type="InterPro" id="IPR014008">
    <property type="entry name" value="Cbl_synth_MTase_CbiT"/>
</dbReference>
<proteinExistence type="predicted"/>
<accession>A0A1W2CBN2</accession>
<dbReference type="UniPathway" id="UPA00148"/>
<dbReference type="CDD" id="cd02440">
    <property type="entry name" value="AdoMet_MTases"/>
    <property type="match status" value="1"/>
</dbReference>
<evidence type="ECO:0000313" key="8">
    <source>
        <dbReference type="Proteomes" id="UP000192418"/>
    </source>
</evidence>
<dbReference type="Proteomes" id="UP000192418">
    <property type="component" value="Unassembled WGS sequence"/>
</dbReference>
<comment type="pathway">
    <text evidence="1">Cofactor biosynthesis; adenosylcobalamin biosynthesis.</text>
</comment>
<reference evidence="7 8" key="1">
    <citation type="submission" date="2017-04" db="EMBL/GenBank/DDBJ databases">
        <authorList>
            <person name="Afonso C.L."/>
            <person name="Miller P.J."/>
            <person name="Scott M.A."/>
            <person name="Spackman E."/>
            <person name="Goraichik I."/>
            <person name="Dimitrov K.M."/>
            <person name="Suarez D.L."/>
            <person name="Swayne D.E."/>
        </authorList>
    </citation>
    <scope>NUCLEOTIDE SEQUENCE [LARGE SCALE GENOMIC DNA]</scope>
    <source>
        <strain evidence="7 8">DSM 3385</strain>
    </source>
</reference>
<feature type="domain" description="Tetrapyrrole methylase" evidence="6">
    <location>
        <begin position="4"/>
        <end position="183"/>
    </location>
</feature>
<dbReference type="NCBIfam" id="TIGR02467">
    <property type="entry name" value="CbiE"/>
    <property type="match status" value="1"/>
</dbReference>
<evidence type="ECO:0000256" key="1">
    <source>
        <dbReference type="ARBA" id="ARBA00004953"/>
    </source>
</evidence>
<gene>
    <name evidence="7" type="ORF">SAMN02746065_11182</name>
</gene>
<keyword evidence="8" id="KW-1185">Reference proteome</keyword>
<dbReference type="OrthoDB" id="9787825at2"/>
<dbReference type="InterPro" id="IPR012818">
    <property type="entry name" value="CbiE"/>
</dbReference>
<dbReference type="InterPro" id="IPR000878">
    <property type="entry name" value="4pyrrol_Mease"/>
</dbReference>
<keyword evidence="3 7" id="KW-0489">Methyltransferase</keyword>
<dbReference type="Pfam" id="PF00590">
    <property type="entry name" value="TP_methylase"/>
    <property type="match status" value="1"/>
</dbReference>
<dbReference type="GO" id="GO:0032259">
    <property type="term" value="P:methylation"/>
    <property type="evidence" value="ECO:0007669"/>
    <property type="project" value="UniProtKB-KW"/>
</dbReference>
<dbReference type="SUPFAM" id="SSF53335">
    <property type="entry name" value="S-adenosyl-L-methionine-dependent methyltransferases"/>
    <property type="match status" value="1"/>
</dbReference>
<protein>
    <submittedName>
        <fullName evidence="7">Precorrin-6Y C5,15-methyltransferase (Decarboxylating)</fullName>
    </submittedName>
</protein>
<sequence length="432" mass="47871">MSNVHVIGLGLSREDLTLKHLEIIKTADLLVGGQRHLDYFRENHVEKVVITRDIALVIQKIKERMDSQKVVVLASGDPLFYGIGATLVKALGREKVEIHPNISSPAAAFAAMGEPWQDARLISFHGRVSDDFEHLVKTENKIGILTDATHTPGWIAKFLLSRKITDFHCHVFERLGSGDAKSYIFDDLSLVDTHTFAMPNVVVLKRQKQEDSFCHGRKSTASMHRDGKDRAVSCEAVPPPVYPGMPDDQFFHENGLITKSEVRSVALSKLKLDAQDYTFWDLGAGSGSVSIEVSRFLSRGQLFAVEKNEKRIVLIERNKQKFCVPNLTVCHGSLPGAMDALPDPDRVFVGGGGKNIARIIHRAGDRLSMHGVMVINTVLVQTMYLAVEALKKMGFKTQFVQLQVAGSSPMPFGERLEALNPVWIITGEKQGL</sequence>
<dbReference type="EMBL" id="FWXY01000011">
    <property type="protein sequence ID" value="SMC82496.1"/>
    <property type="molecule type" value="Genomic_DNA"/>
</dbReference>
<keyword evidence="4 7" id="KW-0808">Transferase</keyword>
<organism evidence="7 8">
    <name type="scientific">Desulfocicer vacuolatum DSM 3385</name>
    <dbReference type="NCBI Taxonomy" id="1121400"/>
    <lineage>
        <taxon>Bacteria</taxon>
        <taxon>Pseudomonadati</taxon>
        <taxon>Thermodesulfobacteriota</taxon>
        <taxon>Desulfobacteria</taxon>
        <taxon>Desulfobacterales</taxon>
        <taxon>Desulfobacteraceae</taxon>
        <taxon>Desulfocicer</taxon>
    </lineage>
</organism>
<name>A0A1W2CBN2_9BACT</name>
<evidence type="ECO:0000256" key="3">
    <source>
        <dbReference type="ARBA" id="ARBA00022603"/>
    </source>
</evidence>
<evidence type="ECO:0000256" key="2">
    <source>
        <dbReference type="ARBA" id="ARBA00022573"/>
    </source>
</evidence>
<dbReference type="InterPro" id="IPR006365">
    <property type="entry name" value="Cbl_synth_CobL"/>
</dbReference>
<dbReference type="GO" id="GO:0009236">
    <property type="term" value="P:cobalamin biosynthetic process"/>
    <property type="evidence" value="ECO:0007669"/>
    <property type="project" value="UniProtKB-UniPathway"/>
</dbReference>
<dbReference type="STRING" id="1121400.SAMN02746065_11182"/>
<dbReference type="PANTHER" id="PTHR43182">
    <property type="entry name" value="COBALT-PRECORRIN-6B C(15)-METHYLTRANSFERASE (DECARBOXYLATING)"/>
    <property type="match status" value="1"/>
</dbReference>
<dbReference type="NCBIfam" id="TIGR02469">
    <property type="entry name" value="CbiT"/>
    <property type="match status" value="1"/>
</dbReference>
<evidence type="ECO:0000256" key="5">
    <source>
        <dbReference type="ARBA" id="ARBA00022691"/>
    </source>
</evidence>
<evidence type="ECO:0000256" key="4">
    <source>
        <dbReference type="ARBA" id="ARBA00022679"/>
    </source>
</evidence>
<dbReference type="Gene3D" id="3.40.50.150">
    <property type="entry name" value="Vaccinia Virus protein VP39"/>
    <property type="match status" value="1"/>
</dbReference>
<keyword evidence="5" id="KW-0949">S-adenosyl-L-methionine</keyword>
<evidence type="ECO:0000313" key="7">
    <source>
        <dbReference type="EMBL" id="SMC82496.1"/>
    </source>
</evidence>
<dbReference type="InterPro" id="IPR050714">
    <property type="entry name" value="Cobalamin_biosynth_MTase"/>
</dbReference>
<dbReference type="RefSeq" id="WP_084069527.1">
    <property type="nucleotide sequence ID" value="NZ_FWXY01000011.1"/>
</dbReference>
<evidence type="ECO:0000259" key="6">
    <source>
        <dbReference type="Pfam" id="PF00590"/>
    </source>
</evidence>
<dbReference type="InterPro" id="IPR035996">
    <property type="entry name" value="4pyrrol_Methylase_sf"/>
</dbReference>
<keyword evidence="2" id="KW-0169">Cobalamin biosynthesis</keyword>
<dbReference type="InterPro" id="IPR029063">
    <property type="entry name" value="SAM-dependent_MTases_sf"/>
</dbReference>
<dbReference type="AlphaFoldDB" id="A0A1W2CBN2"/>